<dbReference type="eggNOG" id="COG1960">
    <property type="taxonomic scope" value="Bacteria"/>
</dbReference>
<comment type="caution">
    <text evidence="10">The sequence shown here is derived from an EMBL/GenBank/DDBJ whole genome shotgun (WGS) entry which is preliminary data.</text>
</comment>
<evidence type="ECO:0000256" key="1">
    <source>
        <dbReference type="ARBA" id="ARBA00001974"/>
    </source>
</evidence>
<dbReference type="Pfam" id="PF00441">
    <property type="entry name" value="Acyl-CoA_dh_1"/>
    <property type="match status" value="1"/>
</dbReference>
<reference evidence="10 11" key="1">
    <citation type="journal article" date="2014" name="Antonie Van Leeuwenhoek">
        <title>Hyphomonas beringensis sp. nov. and Hyphomonas chukchiensis sp. nov., isolated from surface seawater of the Bering Sea and Chukchi Sea.</title>
        <authorList>
            <person name="Li C."/>
            <person name="Lai Q."/>
            <person name="Li G."/>
            <person name="Dong C."/>
            <person name="Wang J."/>
            <person name="Liao Y."/>
            <person name="Shao Z."/>
        </authorList>
    </citation>
    <scope>NUCLEOTIDE SEQUENCE [LARGE SCALE GENOMIC DNA]</scope>
    <source>
        <strain evidence="10 11">MHS-2</strain>
    </source>
</reference>
<keyword evidence="11" id="KW-1185">Reference proteome</keyword>
<keyword evidence="5 6" id="KW-0560">Oxidoreductase</keyword>
<dbReference type="InterPro" id="IPR009075">
    <property type="entry name" value="AcylCo_DH/oxidase_C"/>
</dbReference>
<dbReference type="Gene3D" id="1.20.140.10">
    <property type="entry name" value="Butyryl-CoA Dehydrogenase, subunit A, domain 3"/>
    <property type="match status" value="1"/>
</dbReference>
<evidence type="ECO:0000256" key="3">
    <source>
        <dbReference type="ARBA" id="ARBA00022630"/>
    </source>
</evidence>
<dbReference type="SUPFAM" id="SSF47203">
    <property type="entry name" value="Acyl-CoA dehydrogenase C-terminal domain-like"/>
    <property type="match status" value="1"/>
</dbReference>
<dbReference type="GO" id="GO:0005886">
    <property type="term" value="C:plasma membrane"/>
    <property type="evidence" value="ECO:0007669"/>
    <property type="project" value="TreeGrafter"/>
</dbReference>
<keyword evidence="4 6" id="KW-0274">FAD</keyword>
<evidence type="ECO:0000256" key="2">
    <source>
        <dbReference type="ARBA" id="ARBA00009347"/>
    </source>
</evidence>
<evidence type="ECO:0000256" key="4">
    <source>
        <dbReference type="ARBA" id="ARBA00022827"/>
    </source>
</evidence>
<accession>A0A059FRC0</accession>
<dbReference type="SUPFAM" id="SSF56645">
    <property type="entry name" value="Acyl-CoA dehydrogenase NM domain-like"/>
    <property type="match status" value="1"/>
</dbReference>
<dbReference type="STRING" id="1280950.HJO_05225"/>
<sequence length="405" mass="44265">MDFDDTDEEAAFRKTARDWLEANGPAKGWFASLPTDEGKLQAARDWQRTKFEGGFACITWPKEVGGGGGTSIQQVIYNQEEAKYDVPRGYFDVTFGMCLPTLMKVLGAEATKRFIGPALLGEEAWCQLFSEPSAGSDLAGLRMRAVRNGDKWTVNGQKVWTSGAHFADYGLLLVRTSPDKPKHKGLTMFWIDMRSPGIKVQPIKQMSGRSMFNEVWFDDVEVDDSQRIGEVDDGWRMSLVTLMNERLSIGGGSGPTYRDAMKTAAGVTGLDGQPASKDRAFREKIAEWYVASKGVDLTGFRTLTALSRGETPGPESSISKLVSANTAQAVALEMMDVQGEWGGVRDAEESIASAVYQMSMMMSPGGRLAGGTDEVLRNIVAERVLGLPGDIRVDKTVPFNKIPTS</sequence>
<dbReference type="Pfam" id="PF02770">
    <property type="entry name" value="Acyl-CoA_dh_M"/>
    <property type="match status" value="1"/>
</dbReference>
<feature type="domain" description="Acyl-CoA oxidase/dehydrogenase middle" evidence="8">
    <location>
        <begin position="126"/>
        <end position="220"/>
    </location>
</feature>
<evidence type="ECO:0000259" key="9">
    <source>
        <dbReference type="Pfam" id="PF02771"/>
    </source>
</evidence>
<dbReference type="PATRIC" id="fig|1280950.3.peg.1053"/>
<evidence type="ECO:0000313" key="11">
    <source>
        <dbReference type="Proteomes" id="UP000025171"/>
    </source>
</evidence>
<dbReference type="OrthoDB" id="5716984at2"/>
<dbReference type="InterPro" id="IPR052161">
    <property type="entry name" value="Mycobact_Acyl-CoA_DH"/>
</dbReference>
<dbReference type="EMBL" id="ARYK01000002">
    <property type="protein sequence ID" value="KCZ93230.1"/>
    <property type="molecule type" value="Genomic_DNA"/>
</dbReference>
<dbReference type="PANTHER" id="PTHR43292:SF4">
    <property type="entry name" value="ACYL-COA DEHYDROGENASE FADE34"/>
    <property type="match status" value="1"/>
</dbReference>
<dbReference type="InterPro" id="IPR006091">
    <property type="entry name" value="Acyl-CoA_Oxase/DH_mid-dom"/>
</dbReference>
<dbReference type="GO" id="GO:0016627">
    <property type="term" value="F:oxidoreductase activity, acting on the CH-CH group of donors"/>
    <property type="evidence" value="ECO:0007669"/>
    <property type="project" value="InterPro"/>
</dbReference>
<evidence type="ECO:0000256" key="5">
    <source>
        <dbReference type="ARBA" id="ARBA00023002"/>
    </source>
</evidence>
<evidence type="ECO:0000259" key="8">
    <source>
        <dbReference type="Pfam" id="PF02770"/>
    </source>
</evidence>
<dbReference type="InterPro" id="IPR036250">
    <property type="entry name" value="AcylCo_DH-like_C"/>
</dbReference>
<comment type="similarity">
    <text evidence="2 6">Belongs to the acyl-CoA dehydrogenase family.</text>
</comment>
<dbReference type="Proteomes" id="UP000025171">
    <property type="component" value="Unassembled WGS sequence"/>
</dbReference>
<dbReference type="GO" id="GO:0050660">
    <property type="term" value="F:flavin adenine dinucleotide binding"/>
    <property type="evidence" value="ECO:0007669"/>
    <property type="project" value="InterPro"/>
</dbReference>
<dbReference type="Pfam" id="PF02771">
    <property type="entry name" value="Acyl-CoA_dh_N"/>
    <property type="match status" value="1"/>
</dbReference>
<organism evidence="10 11">
    <name type="scientific">Hyphomonas johnsonii MHS-2</name>
    <dbReference type="NCBI Taxonomy" id="1280950"/>
    <lineage>
        <taxon>Bacteria</taxon>
        <taxon>Pseudomonadati</taxon>
        <taxon>Pseudomonadota</taxon>
        <taxon>Alphaproteobacteria</taxon>
        <taxon>Hyphomonadales</taxon>
        <taxon>Hyphomonadaceae</taxon>
        <taxon>Hyphomonas</taxon>
    </lineage>
</organism>
<dbReference type="InterPro" id="IPR009100">
    <property type="entry name" value="AcylCoA_DH/oxidase_NM_dom_sf"/>
</dbReference>
<dbReference type="InterPro" id="IPR013786">
    <property type="entry name" value="AcylCoA_DH/ox_N"/>
</dbReference>
<keyword evidence="3 6" id="KW-0285">Flavoprotein</keyword>
<dbReference type="Gene3D" id="1.10.540.10">
    <property type="entry name" value="Acyl-CoA dehydrogenase/oxidase, N-terminal domain"/>
    <property type="match status" value="1"/>
</dbReference>
<gene>
    <name evidence="10" type="ORF">HJO_05225</name>
</gene>
<dbReference type="InterPro" id="IPR037069">
    <property type="entry name" value="AcylCoA_DH/ox_N_sf"/>
</dbReference>
<dbReference type="FunFam" id="2.40.110.10:FF:000011">
    <property type="entry name" value="Acyl-CoA dehydrogenase FadE34"/>
    <property type="match status" value="1"/>
</dbReference>
<dbReference type="AlphaFoldDB" id="A0A059FRC0"/>
<protein>
    <submittedName>
        <fullName evidence="10">Acyl-CoA dehydrogenase domain-containing protein</fullName>
    </submittedName>
</protein>
<dbReference type="InterPro" id="IPR046373">
    <property type="entry name" value="Acyl-CoA_Oxase/DH_mid-dom_sf"/>
</dbReference>
<comment type="cofactor">
    <cofactor evidence="1 6">
        <name>FAD</name>
        <dbReference type="ChEBI" id="CHEBI:57692"/>
    </cofactor>
</comment>
<evidence type="ECO:0000256" key="6">
    <source>
        <dbReference type="RuleBase" id="RU362125"/>
    </source>
</evidence>
<evidence type="ECO:0000313" key="10">
    <source>
        <dbReference type="EMBL" id="KCZ93230.1"/>
    </source>
</evidence>
<evidence type="ECO:0000259" key="7">
    <source>
        <dbReference type="Pfam" id="PF00441"/>
    </source>
</evidence>
<dbReference type="RefSeq" id="WP_035614705.1">
    <property type="nucleotide sequence ID" value="NZ_ARYK01000002.1"/>
</dbReference>
<dbReference type="Gene3D" id="2.40.110.10">
    <property type="entry name" value="Butyryl-CoA Dehydrogenase, subunit A, domain 2"/>
    <property type="match status" value="1"/>
</dbReference>
<proteinExistence type="inferred from homology"/>
<feature type="domain" description="Acyl-CoA dehydrogenase/oxidase C-terminal" evidence="7">
    <location>
        <begin position="232"/>
        <end position="385"/>
    </location>
</feature>
<dbReference type="PANTHER" id="PTHR43292">
    <property type="entry name" value="ACYL-COA DEHYDROGENASE"/>
    <property type="match status" value="1"/>
</dbReference>
<feature type="domain" description="Acyl-CoA dehydrogenase/oxidase N-terminal" evidence="9">
    <location>
        <begin position="6"/>
        <end position="119"/>
    </location>
</feature>
<name>A0A059FRC0_9PROT</name>